<dbReference type="GO" id="GO:0016301">
    <property type="term" value="F:kinase activity"/>
    <property type="evidence" value="ECO:0007669"/>
    <property type="project" value="UniProtKB-KW"/>
</dbReference>
<feature type="domain" description="DhaK" evidence="6">
    <location>
        <begin position="7"/>
        <end position="327"/>
    </location>
</feature>
<dbReference type="Gene3D" id="3.30.1180.20">
    <property type="entry name" value="Dihydroxyacetone kinase, domain 2"/>
    <property type="match status" value="1"/>
</dbReference>
<dbReference type="Gene3D" id="3.40.50.10440">
    <property type="entry name" value="Dihydroxyacetone kinase, domain 1"/>
    <property type="match status" value="1"/>
</dbReference>
<evidence type="ECO:0000313" key="8">
    <source>
        <dbReference type="Proteomes" id="UP001595839"/>
    </source>
</evidence>
<dbReference type="Pfam" id="PF02733">
    <property type="entry name" value="Dak1"/>
    <property type="match status" value="1"/>
</dbReference>
<dbReference type="RefSeq" id="WP_381187269.1">
    <property type="nucleotide sequence ID" value="NZ_JBHSFK010000074.1"/>
</dbReference>
<feature type="domain" description="DhaL" evidence="5">
    <location>
        <begin position="370"/>
        <end position="573"/>
    </location>
</feature>
<keyword evidence="3 7" id="KW-0418">Kinase</keyword>
<dbReference type="PROSITE" id="PS51480">
    <property type="entry name" value="DHAL"/>
    <property type="match status" value="1"/>
</dbReference>
<keyword evidence="4" id="KW-0067">ATP-binding</keyword>
<evidence type="ECO:0000259" key="5">
    <source>
        <dbReference type="PROSITE" id="PS51480"/>
    </source>
</evidence>
<evidence type="ECO:0000259" key="6">
    <source>
        <dbReference type="PROSITE" id="PS51481"/>
    </source>
</evidence>
<evidence type="ECO:0000256" key="1">
    <source>
        <dbReference type="ARBA" id="ARBA00022679"/>
    </source>
</evidence>
<dbReference type="NCBIfam" id="NF011049">
    <property type="entry name" value="PRK14479.1"/>
    <property type="match status" value="1"/>
</dbReference>
<keyword evidence="2" id="KW-0547">Nucleotide-binding</keyword>
<dbReference type="Gene3D" id="1.25.40.340">
    <property type="match status" value="1"/>
</dbReference>
<organism evidence="7 8">
    <name type="scientific">Streptomyces vulcanius</name>
    <dbReference type="NCBI Taxonomy" id="1441876"/>
    <lineage>
        <taxon>Bacteria</taxon>
        <taxon>Bacillati</taxon>
        <taxon>Actinomycetota</taxon>
        <taxon>Actinomycetes</taxon>
        <taxon>Kitasatosporales</taxon>
        <taxon>Streptomycetaceae</taxon>
        <taxon>Streptomyces</taxon>
    </lineage>
</organism>
<dbReference type="SMART" id="SM01120">
    <property type="entry name" value="Dak2"/>
    <property type="match status" value="1"/>
</dbReference>
<keyword evidence="1" id="KW-0808">Transferase</keyword>
<evidence type="ECO:0000256" key="4">
    <source>
        <dbReference type="ARBA" id="ARBA00022840"/>
    </source>
</evidence>
<keyword evidence="8" id="KW-1185">Reference proteome</keyword>
<dbReference type="InterPro" id="IPR004007">
    <property type="entry name" value="DhaL_dom"/>
</dbReference>
<dbReference type="PANTHER" id="PTHR28629">
    <property type="entry name" value="TRIOKINASE/FMN CYCLASE"/>
    <property type="match status" value="1"/>
</dbReference>
<dbReference type="PROSITE" id="PS51481">
    <property type="entry name" value="DHAK"/>
    <property type="match status" value="1"/>
</dbReference>
<evidence type="ECO:0000313" key="7">
    <source>
        <dbReference type="EMBL" id="MFC4508291.1"/>
    </source>
</evidence>
<dbReference type="Proteomes" id="UP001595839">
    <property type="component" value="Unassembled WGS sequence"/>
</dbReference>
<name>A0ABV9BAG8_9ACTN</name>
<proteinExistence type="predicted"/>
<dbReference type="SUPFAM" id="SSF82549">
    <property type="entry name" value="DAK1/DegV-like"/>
    <property type="match status" value="1"/>
</dbReference>
<accession>A0ABV9BAG8</accession>
<dbReference type="PANTHER" id="PTHR28629:SF4">
    <property type="entry name" value="TRIOKINASE_FMN CYCLASE"/>
    <property type="match status" value="1"/>
</dbReference>
<dbReference type="SUPFAM" id="SSF101473">
    <property type="entry name" value="DhaL-like"/>
    <property type="match status" value="1"/>
</dbReference>
<dbReference type="EMBL" id="JBHSFK010000074">
    <property type="protein sequence ID" value="MFC4508291.1"/>
    <property type="molecule type" value="Genomic_DNA"/>
</dbReference>
<dbReference type="InterPro" id="IPR036117">
    <property type="entry name" value="DhaL_dom_sf"/>
</dbReference>
<reference evidence="8" key="1">
    <citation type="journal article" date="2019" name="Int. J. Syst. Evol. Microbiol.">
        <title>The Global Catalogue of Microorganisms (GCM) 10K type strain sequencing project: providing services to taxonomists for standard genome sequencing and annotation.</title>
        <authorList>
            <consortium name="The Broad Institute Genomics Platform"/>
            <consortium name="The Broad Institute Genome Sequencing Center for Infectious Disease"/>
            <person name="Wu L."/>
            <person name="Ma J."/>
        </authorList>
    </citation>
    <scope>NUCLEOTIDE SEQUENCE [LARGE SCALE GENOMIC DNA]</scope>
    <source>
        <strain evidence="8">CGMCC 4.7177</strain>
    </source>
</reference>
<dbReference type="InterPro" id="IPR050861">
    <property type="entry name" value="Dihydroxyacetone_Kinase"/>
</dbReference>
<dbReference type="Pfam" id="PF02734">
    <property type="entry name" value="Dak2"/>
    <property type="match status" value="1"/>
</dbReference>
<protein>
    <submittedName>
        <fullName evidence="7">Dihydroxyacetone kinase family protein</fullName>
    </submittedName>
</protein>
<gene>
    <name evidence="7" type="ORF">ACFPIH_54425</name>
</gene>
<comment type="caution">
    <text evidence="7">The sequence shown here is derived from an EMBL/GenBank/DDBJ whole genome shotgun (WGS) entry which is preliminary data.</text>
</comment>
<dbReference type="InterPro" id="IPR004006">
    <property type="entry name" value="DhaK_dom"/>
</dbReference>
<evidence type="ECO:0000256" key="2">
    <source>
        <dbReference type="ARBA" id="ARBA00022741"/>
    </source>
</evidence>
<evidence type="ECO:0000256" key="3">
    <source>
        <dbReference type="ARBA" id="ARBA00022777"/>
    </source>
</evidence>
<sequence length="581" mass="58673">MTRLFNDPAAFSEDMLTGFLDAHAPYVTGVPGGVVRAQQTPPGKVAVIVGGGSGHYPAFCGIVGRGFADGAVVGNIFTSPSAREAYTVARAAASDAGVLITSGNYAGDVMNFTAAAEQLVAEGTDARVLFVTDDIASAPVEETDRRRGVAGDFVVFRIAGAAAEAGYDLDGVEDLARRANSRTRTLGVAFSGCTLPGAGAPLFTVPDRRMGVGLGIHGEPGVAEADLPSAAELAAQLVDGLLAERPPECSGRVAAILNGLGATKYEELFVLWATISRLLAEHGLTLVEPEVGELVTSLDMAGVSLTLTFLDDELETLWCAPTDTPAYRKGIARLAPDDRTQARIPKAPVIAQTDTAGIPSASPASRQAASTAARALEAMRATLIDSADELGRIDAVAGDGDHGRGMVKGVTAAVEAAAPLVERGAGITTLLSAAGDAWAAKAGGTSGALWGAGLCAAGASLTDSAPTVTAEDVVGAVRTGLKAVSALGKAAPGDKTLLDAAVPFADALEASLRGGADLHTAWSEAVDVAQAAALATAELLPRVGRARPLAARSIGTPDAGAISYALCARSALSAMTKEQVG</sequence>